<name>C1MLK9_MICPC</name>
<dbReference type="AlphaFoldDB" id="C1MLK9"/>
<accession>C1MLK9</accession>
<dbReference type="RefSeq" id="XP_003056185.1">
    <property type="nucleotide sequence ID" value="XM_003056139.1"/>
</dbReference>
<dbReference type="Proteomes" id="UP000001876">
    <property type="component" value="Unassembled WGS sequence"/>
</dbReference>
<dbReference type="EMBL" id="GG663736">
    <property type="protein sequence ID" value="EEH59561.1"/>
    <property type="molecule type" value="Genomic_DNA"/>
</dbReference>
<organism evidence="3">
    <name type="scientific">Micromonas pusilla (strain CCMP1545)</name>
    <name type="common">Picoplanktonic green alga</name>
    <dbReference type="NCBI Taxonomy" id="564608"/>
    <lineage>
        <taxon>Eukaryota</taxon>
        <taxon>Viridiplantae</taxon>
        <taxon>Chlorophyta</taxon>
        <taxon>Mamiellophyceae</taxon>
        <taxon>Mamiellales</taxon>
        <taxon>Mamiellaceae</taxon>
        <taxon>Micromonas</taxon>
    </lineage>
</organism>
<evidence type="ECO:0000313" key="2">
    <source>
        <dbReference type="EMBL" id="EEH59561.1"/>
    </source>
</evidence>
<sequence>MEVCSSQTYFWKYVNTFVMNFTVASLATQMILLFQDDKLWTGQGLDLYFTTSFTKPTTEYLC</sequence>
<keyword evidence="1" id="KW-0812">Transmembrane</keyword>
<dbReference type="KEGG" id="mpp:MICPUCDRAFT_65100"/>
<protein>
    <submittedName>
        <fullName evidence="2">Predicted protein</fullName>
    </submittedName>
</protein>
<keyword evidence="1" id="KW-0472">Membrane</keyword>
<evidence type="ECO:0000313" key="3">
    <source>
        <dbReference type="Proteomes" id="UP000001876"/>
    </source>
</evidence>
<keyword evidence="1" id="KW-1133">Transmembrane helix</keyword>
<proteinExistence type="predicted"/>
<reference evidence="2 3" key="1">
    <citation type="journal article" date="2009" name="Science">
        <title>Green evolution and dynamic adaptations revealed by genomes of the marine picoeukaryotes Micromonas.</title>
        <authorList>
            <person name="Worden A.Z."/>
            <person name="Lee J.H."/>
            <person name="Mock T."/>
            <person name="Rouze P."/>
            <person name="Simmons M.P."/>
            <person name="Aerts A.L."/>
            <person name="Allen A.E."/>
            <person name="Cuvelier M.L."/>
            <person name="Derelle E."/>
            <person name="Everett M.V."/>
            <person name="Foulon E."/>
            <person name="Grimwood J."/>
            <person name="Gundlach H."/>
            <person name="Henrissat B."/>
            <person name="Napoli C."/>
            <person name="McDonald S.M."/>
            <person name="Parker M.S."/>
            <person name="Rombauts S."/>
            <person name="Salamov A."/>
            <person name="Von Dassow P."/>
            <person name="Badger J.H."/>
            <person name="Coutinho P.M."/>
            <person name="Demir E."/>
            <person name="Dubchak I."/>
            <person name="Gentemann C."/>
            <person name="Eikrem W."/>
            <person name="Gready J.E."/>
            <person name="John U."/>
            <person name="Lanier W."/>
            <person name="Lindquist E.A."/>
            <person name="Lucas S."/>
            <person name="Mayer K.F."/>
            <person name="Moreau H."/>
            <person name="Not F."/>
            <person name="Otillar R."/>
            <person name="Panaud O."/>
            <person name="Pangilinan J."/>
            <person name="Paulsen I."/>
            <person name="Piegu B."/>
            <person name="Poliakov A."/>
            <person name="Robbens S."/>
            <person name="Schmutz J."/>
            <person name="Toulza E."/>
            <person name="Wyss T."/>
            <person name="Zelensky A."/>
            <person name="Zhou K."/>
            <person name="Armbrust E.V."/>
            <person name="Bhattacharya D."/>
            <person name="Goodenough U.W."/>
            <person name="Van de Peer Y."/>
            <person name="Grigoriev I.V."/>
        </authorList>
    </citation>
    <scope>NUCLEOTIDE SEQUENCE [LARGE SCALE GENOMIC DNA]</scope>
    <source>
        <strain evidence="2 3">CCMP1545</strain>
    </source>
</reference>
<gene>
    <name evidence="2" type="ORF">MICPUCDRAFT_65100</name>
</gene>
<keyword evidence="3" id="KW-1185">Reference proteome</keyword>
<dbReference type="GeneID" id="9681848"/>
<feature type="transmembrane region" description="Helical" evidence="1">
    <location>
        <begin position="17"/>
        <end position="34"/>
    </location>
</feature>
<evidence type="ECO:0000256" key="1">
    <source>
        <dbReference type="SAM" id="Phobius"/>
    </source>
</evidence>